<dbReference type="InterPro" id="IPR027421">
    <property type="entry name" value="DNA_pol_lamdba_lyase_dom_sf"/>
</dbReference>
<evidence type="ECO:0000313" key="2">
    <source>
        <dbReference type="Proteomes" id="UP000287033"/>
    </source>
</evidence>
<dbReference type="Gene3D" id="1.10.150.110">
    <property type="entry name" value="DNA polymerase beta, N-terminal domain-like"/>
    <property type="match status" value="1"/>
</dbReference>
<reference evidence="1 2" key="1">
    <citation type="journal article" date="2018" name="Nat. Ecol. Evol.">
        <title>Shark genomes provide insights into elasmobranch evolution and the origin of vertebrates.</title>
        <authorList>
            <person name="Hara Y"/>
            <person name="Yamaguchi K"/>
            <person name="Onimaru K"/>
            <person name="Kadota M"/>
            <person name="Koyanagi M"/>
            <person name="Keeley SD"/>
            <person name="Tatsumi K"/>
            <person name="Tanaka K"/>
            <person name="Motone F"/>
            <person name="Kageyama Y"/>
            <person name="Nozu R"/>
            <person name="Adachi N"/>
            <person name="Nishimura O"/>
            <person name="Nakagawa R"/>
            <person name="Tanegashima C"/>
            <person name="Kiyatake I"/>
            <person name="Matsumoto R"/>
            <person name="Murakumo K"/>
            <person name="Nishida K"/>
            <person name="Terakita A"/>
            <person name="Kuratani S"/>
            <person name="Sato K"/>
            <person name="Hyodo S Kuraku.S."/>
        </authorList>
    </citation>
    <scope>NUCLEOTIDE SEQUENCE [LARGE SCALE GENOMIC DNA]</scope>
</reference>
<gene>
    <name evidence="1" type="ORF">chiPu_0032728</name>
</gene>
<dbReference type="Proteomes" id="UP000287033">
    <property type="component" value="Unassembled WGS sequence"/>
</dbReference>
<proteinExistence type="predicted"/>
<dbReference type="EMBL" id="BEZZ01244226">
    <property type="protein sequence ID" value="GCC48526.1"/>
    <property type="molecule type" value="Genomic_DNA"/>
</dbReference>
<dbReference type="OrthoDB" id="5963188at2759"/>
<feature type="non-terminal residue" evidence="1">
    <location>
        <position position="46"/>
    </location>
</feature>
<dbReference type="AlphaFoldDB" id="A0A401U0Y9"/>
<sequence>MFAPVAEYGREELVSSCPNPLFLQWLVEWRDLAADRQHKCQIVYEK</sequence>
<protein>
    <submittedName>
        <fullName evidence="1">Uncharacterized protein</fullName>
    </submittedName>
</protein>
<name>A0A401U0Y9_CHIPU</name>
<comment type="caution">
    <text evidence="1">The sequence shown here is derived from an EMBL/GenBank/DDBJ whole genome shotgun (WGS) entry which is preliminary data.</text>
</comment>
<evidence type="ECO:0000313" key="1">
    <source>
        <dbReference type="EMBL" id="GCC48526.1"/>
    </source>
</evidence>
<keyword evidence="2" id="KW-1185">Reference proteome</keyword>
<organism evidence="1 2">
    <name type="scientific">Chiloscyllium punctatum</name>
    <name type="common">Brownbanded bambooshark</name>
    <name type="synonym">Hemiscyllium punctatum</name>
    <dbReference type="NCBI Taxonomy" id="137246"/>
    <lineage>
        <taxon>Eukaryota</taxon>
        <taxon>Metazoa</taxon>
        <taxon>Chordata</taxon>
        <taxon>Craniata</taxon>
        <taxon>Vertebrata</taxon>
        <taxon>Chondrichthyes</taxon>
        <taxon>Elasmobranchii</taxon>
        <taxon>Galeomorphii</taxon>
        <taxon>Galeoidea</taxon>
        <taxon>Orectolobiformes</taxon>
        <taxon>Hemiscylliidae</taxon>
        <taxon>Chiloscyllium</taxon>
    </lineage>
</organism>
<accession>A0A401U0Y9</accession>